<dbReference type="SUPFAM" id="SSF56112">
    <property type="entry name" value="Protein kinase-like (PK-like)"/>
    <property type="match status" value="1"/>
</dbReference>
<name>A0AAE9Z0L7_9GAMM</name>
<gene>
    <name evidence="1" type="ORF">SG34_025415</name>
</gene>
<evidence type="ECO:0000313" key="2">
    <source>
        <dbReference type="Proteomes" id="UP000032352"/>
    </source>
</evidence>
<dbReference type="RefSeq" id="WP_044838273.1">
    <property type="nucleotide sequence ID" value="NZ_CP059733.1"/>
</dbReference>
<proteinExistence type="predicted"/>
<protein>
    <submittedName>
        <fullName evidence="1">Phosphotransferase</fullName>
    </submittedName>
</protein>
<organism evidence="1 2">
    <name type="scientific">Thalassomonas viridans</name>
    <dbReference type="NCBI Taxonomy" id="137584"/>
    <lineage>
        <taxon>Bacteria</taxon>
        <taxon>Pseudomonadati</taxon>
        <taxon>Pseudomonadota</taxon>
        <taxon>Gammaproteobacteria</taxon>
        <taxon>Alteromonadales</taxon>
        <taxon>Colwelliaceae</taxon>
        <taxon>Thalassomonas</taxon>
    </lineage>
</organism>
<reference evidence="1 2" key="1">
    <citation type="journal article" date="2015" name="Genome Announc.">
        <title>Draft Genome Sequences of Marine Isolates of Thalassomonas viridans and Thalassomonas actiniarum.</title>
        <authorList>
            <person name="Olonade I."/>
            <person name="van Zyl L.J."/>
            <person name="Trindade M."/>
        </authorList>
    </citation>
    <scope>NUCLEOTIDE SEQUENCE [LARGE SCALE GENOMIC DNA]</scope>
    <source>
        <strain evidence="1 2">XOM25</strain>
    </source>
</reference>
<accession>A0AAE9Z0L7</accession>
<dbReference type="AlphaFoldDB" id="A0AAE9Z0L7"/>
<dbReference type="KEGG" id="tvd:SG34_025415"/>
<dbReference type="Proteomes" id="UP000032352">
    <property type="component" value="Chromosome"/>
</dbReference>
<dbReference type="Gene3D" id="3.90.1200.10">
    <property type="match status" value="1"/>
</dbReference>
<keyword evidence="2" id="KW-1185">Reference proteome</keyword>
<reference evidence="1 2" key="2">
    <citation type="journal article" date="2022" name="Mar. Drugs">
        <title>Bioassay-Guided Fractionation Leads to the Detection of Cholic Acid Generated by the Rare Thalassomonas sp.</title>
        <authorList>
            <person name="Pheiffer F."/>
            <person name="Schneider Y.K."/>
            <person name="Hansen E.H."/>
            <person name="Andersen J.H."/>
            <person name="Isaksson J."/>
            <person name="Busche T."/>
            <person name="R C."/>
            <person name="Kalinowski J."/>
            <person name="Zyl L.V."/>
            <person name="Trindade M."/>
        </authorList>
    </citation>
    <scope>NUCLEOTIDE SEQUENCE [LARGE SCALE GENOMIC DNA]</scope>
    <source>
        <strain evidence="1 2">XOM25</strain>
    </source>
</reference>
<dbReference type="EMBL" id="CP059733">
    <property type="protein sequence ID" value="WDE04631.1"/>
    <property type="molecule type" value="Genomic_DNA"/>
</dbReference>
<sequence length="516" mass="58093">MMAQALTPLFEPEALLAQMRGQRWFAQQDLEDGSVEILDWLELADNGENQQVRLYWLKVRVGASHNYSVLFSEHDGMLQDASQHSAFIRLLKQAGDKGLATANGGVICLQGDILREVITRISPFDGGSSNSLQLCETENHSYVLKCYRLMTAGNNDEVAVLKALQPHRVMPAPAGVIGYHRPEGDREYLGLITPLLSGEPVHKLFSRSIRQVMAQTAINSSESLAADIEKHRQKGAAEYEIQRQKLEPLCRKVGEQIARFHHHLNAAYPGQSADGDQGFDLTAYLEQGRNRWQRIRRAVAKDPQLDPDCREKVLAQLHLCGEHLLDEASFTGLAGEQGKLPMSVVHGDLHLAHVFIGEESQQACQIIDPSPVSLNHQDPAFNTQVSLMDVAGFHRGLEYFSFDEVTHVMAERLAKSNTGIAALLLQQPEQPMQACPALFSLLERWSSEVFSFLFDAYREQAGQMADSGSQGDKRIYRLFYFNRLLKELDYNYAYGRQFFKLCDLYYLNKLTDILKP</sequence>
<dbReference type="InterPro" id="IPR011009">
    <property type="entry name" value="Kinase-like_dom_sf"/>
</dbReference>
<evidence type="ECO:0000313" key="1">
    <source>
        <dbReference type="EMBL" id="WDE04631.1"/>
    </source>
</evidence>